<dbReference type="Pfam" id="PF13384">
    <property type="entry name" value="HTH_23"/>
    <property type="match status" value="1"/>
</dbReference>
<dbReference type="Gene3D" id="1.10.10.10">
    <property type="entry name" value="Winged helix-like DNA-binding domain superfamily/Winged helix DNA-binding domain"/>
    <property type="match status" value="2"/>
</dbReference>
<dbReference type="SUPFAM" id="SSF46894">
    <property type="entry name" value="C-terminal effector domain of the bipartite response regulators"/>
    <property type="match status" value="1"/>
</dbReference>
<evidence type="ECO:0000259" key="1">
    <source>
        <dbReference type="SMART" id="SM00421"/>
    </source>
</evidence>
<accession>A0A841BKT4</accession>
<dbReference type="EMBL" id="JACHMN010000002">
    <property type="protein sequence ID" value="MBB5869707.1"/>
    <property type="molecule type" value="Genomic_DNA"/>
</dbReference>
<dbReference type="AlphaFoldDB" id="A0A841BKT4"/>
<organism evidence="2 3">
    <name type="scientific">Allocatelliglobosispora scoriae</name>
    <dbReference type="NCBI Taxonomy" id="643052"/>
    <lineage>
        <taxon>Bacteria</taxon>
        <taxon>Bacillati</taxon>
        <taxon>Actinomycetota</taxon>
        <taxon>Actinomycetes</taxon>
        <taxon>Micromonosporales</taxon>
        <taxon>Micromonosporaceae</taxon>
        <taxon>Allocatelliglobosispora</taxon>
    </lineage>
</organism>
<dbReference type="Proteomes" id="UP000587527">
    <property type="component" value="Unassembled WGS sequence"/>
</dbReference>
<comment type="caution">
    <text evidence="2">The sequence shown here is derived from an EMBL/GenBank/DDBJ whole genome shotgun (WGS) entry which is preliminary data.</text>
</comment>
<sequence length="327" mass="35145">MRRGGAVLTSLGIGPDEEQVYRALVLRPSATVADLAAATYLAEADVAAALRLLRERGLASADGTEHLAAPPAVALGQLVRDRRDELRQAELDLILLAEAHRLAGDGRRASDVVEVITGVDGVRHRFFQIHQAARHEFRAFVRPNPAVVEAADHAEEEHALHRGVRYRVVLDRAVLSGPGMAQRATDTIAAGEEIRIADSLPLKMLIADNDLALLPLAPDSGGAAAILVHASGLLEALVALFEGVWERAYPLRTSPTGDDVIGRPAEVEELDTRILALLLAGLTDQAVAGQLDVSLRTVQRRVHALMEIAGVQTRIQLGWAAARRDWA</sequence>
<dbReference type="InterPro" id="IPR051797">
    <property type="entry name" value="TrmB-like"/>
</dbReference>
<keyword evidence="3" id="KW-1185">Reference proteome</keyword>
<dbReference type="SMART" id="SM00421">
    <property type="entry name" value="HTH_LUXR"/>
    <property type="match status" value="1"/>
</dbReference>
<dbReference type="InterPro" id="IPR000792">
    <property type="entry name" value="Tscrpt_reg_LuxR_C"/>
</dbReference>
<feature type="domain" description="HTH luxR-type" evidence="1">
    <location>
        <begin position="267"/>
        <end position="321"/>
    </location>
</feature>
<gene>
    <name evidence="2" type="ORF">F4553_003086</name>
</gene>
<dbReference type="InterPro" id="IPR036388">
    <property type="entry name" value="WH-like_DNA-bd_sf"/>
</dbReference>
<evidence type="ECO:0000313" key="2">
    <source>
        <dbReference type="EMBL" id="MBB5869707.1"/>
    </source>
</evidence>
<name>A0A841BKT4_9ACTN</name>
<proteinExistence type="predicted"/>
<evidence type="ECO:0000313" key="3">
    <source>
        <dbReference type="Proteomes" id="UP000587527"/>
    </source>
</evidence>
<dbReference type="InterPro" id="IPR016032">
    <property type="entry name" value="Sig_transdc_resp-reg_C-effctor"/>
</dbReference>
<keyword evidence="2" id="KW-0238">DNA-binding</keyword>
<dbReference type="GO" id="GO:0003677">
    <property type="term" value="F:DNA binding"/>
    <property type="evidence" value="ECO:0007669"/>
    <property type="project" value="UniProtKB-KW"/>
</dbReference>
<dbReference type="GO" id="GO:0006355">
    <property type="term" value="P:regulation of DNA-templated transcription"/>
    <property type="evidence" value="ECO:0007669"/>
    <property type="project" value="InterPro"/>
</dbReference>
<dbReference type="PANTHER" id="PTHR34293">
    <property type="entry name" value="HTH-TYPE TRANSCRIPTIONAL REGULATOR TRMBL2"/>
    <property type="match status" value="1"/>
</dbReference>
<protein>
    <submittedName>
        <fullName evidence="2">DNA-binding NarL/FixJ family response regulator</fullName>
    </submittedName>
</protein>
<reference evidence="2 3" key="1">
    <citation type="submission" date="2020-08" db="EMBL/GenBank/DDBJ databases">
        <title>Sequencing the genomes of 1000 actinobacteria strains.</title>
        <authorList>
            <person name="Klenk H.-P."/>
        </authorList>
    </citation>
    <scope>NUCLEOTIDE SEQUENCE [LARGE SCALE GENOMIC DNA]</scope>
    <source>
        <strain evidence="2 3">DSM 45362</strain>
    </source>
</reference>
<dbReference type="PANTHER" id="PTHR34293:SF1">
    <property type="entry name" value="HTH-TYPE TRANSCRIPTIONAL REGULATOR TRMBL2"/>
    <property type="match status" value="1"/>
</dbReference>